<evidence type="ECO:0000313" key="1">
    <source>
        <dbReference type="EMBL" id="GAA3627577.1"/>
    </source>
</evidence>
<reference evidence="2" key="1">
    <citation type="journal article" date="2019" name="Int. J. Syst. Evol. Microbiol.">
        <title>The Global Catalogue of Microorganisms (GCM) 10K type strain sequencing project: providing services to taxonomists for standard genome sequencing and annotation.</title>
        <authorList>
            <consortium name="The Broad Institute Genomics Platform"/>
            <consortium name="The Broad Institute Genome Sequencing Center for Infectious Disease"/>
            <person name="Wu L."/>
            <person name="Ma J."/>
        </authorList>
    </citation>
    <scope>NUCLEOTIDE SEQUENCE [LARGE SCALE GENOMIC DNA]</scope>
    <source>
        <strain evidence="2">JCM 16902</strain>
    </source>
</reference>
<dbReference type="GO" id="GO:0008168">
    <property type="term" value="F:methyltransferase activity"/>
    <property type="evidence" value="ECO:0007669"/>
    <property type="project" value="UniProtKB-KW"/>
</dbReference>
<keyword evidence="2" id="KW-1185">Reference proteome</keyword>
<dbReference type="EMBL" id="BAAAZO010000010">
    <property type="protein sequence ID" value="GAA3627577.1"/>
    <property type="molecule type" value="Genomic_DNA"/>
</dbReference>
<proteinExistence type="predicted"/>
<dbReference type="Gene3D" id="3.40.50.150">
    <property type="entry name" value="Vaccinia Virus protein VP39"/>
    <property type="match status" value="1"/>
</dbReference>
<dbReference type="GO" id="GO:0032259">
    <property type="term" value="P:methylation"/>
    <property type="evidence" value="ECO:0007669"/>
    <property type="project" value="UniProtKB-KW"/>
</dbReference>
<evidence type="ECO:0000313" key="2">
    <source>
        <dbReference type="Proteomes" id="UP001501074"/>
    </source>
</evidence>
<organism evidence="1 2">
    <name type="scientific">Kineosporia mesophila</name>
    <dbReference type="NCBI Taxonomy" id="566012"/>
    <lineage>
        <taxon>Bacteria</taxon>
        <taxon>Bacillati</taxon>
        <taxon>Actinomycetota</taxon>
        <taxon>Actinomycetes</taxon>
        <taxon>Kineosporiales</taxon>
        <taxon>Kineosporiaceae</taxon>
        <taxon>Kineosporia</taxon>
    </lineage>
</organism>
<comment type="caution">
    <text evidence="1">The sequence shown here is derived from an EMBL/GenBank/DDBJ whole genome shotgun (WGS) entry which is preliminary data.</text>
</comment>
<keyword evidence="1" id="KW-0808">Transferase</keyword>
<dbReference type="PIRSF" id="PIRSF017393">
    <property type="entry name" value="MTase_SAV2177"/>
    <property type="match status" value="1"/>
</dbReference>
<accession>A0ABP7AA30</accession>
<sequence>MTSSTQPEPGWVVEGADLSRPSIARMYDYLMGGDRHVEEDRDVAHAARNAAPMIRLTIWENRKLIKRVVRELVAGGVTQILDIGSGIPARASVHEVAHAVNPDVKVVYADIDPVAAARGRELLADLPHCGSFQGDLTKPQEILQHPDVISRLDLSQPVALFFFNVLHFLDRDEVTAALEVYRDALAPGSHLAISHGTSELDGRGQAIGKVYAGAYGHLDYRTKDQLALLFGDFGLLEPGIVLLPDWRPEPSPLSSRLGARGAPVNCYAGVAVKP</sequence>
<dbReference type="InterPro" id="IPR006764">
    <property type="entry name" value="SAM_dep_MeTrfase_SAV2177_type"/>
</dbReference>
<dbReference type="InterPro" id="IPR029063">
    <property type="entry name" value="SAM-dependent_MTases_sf"/>
</dbReference>
<name>A0ABP7AA30_9ACTN</name>
<dbReference type="SUPFAM" id="SSF53335">
    <property type="entry name" value="S-adenosyl-L-methionine-dependent methyltransferases"/>
    <property type="match status" value="1"/>
</dbReference>
<protein>
    <submittedName>
        <fullName evidence="1">SAM-dependent methyltransferase</fullName>
    </submittedName>
</protein>
<gene>
    <name evidence="1" type="ORF">GCM10022223_51090</name>
</gene>
<dbReference type="Pfam" id="PF04672">
    <property type="entry name" value="Methyltransf_19"/>
    <property type="match status" value="1"/>
</dbReference>
<dbReference type="RefSeq" id="WP_231488934.1">
    <property type="nucleotide sequence ID" value="NZ_BAAAZO010000010.1"/>
</dbReference>
<dbReference type="Proteomes" id="UP001501074">
    <property type="component" value="Unassembled WGS sequence"/>
</dbReference>
<keyword evidence="1" id="KW-0489">Methyltransferase</keyword>